<name>X1NIF0_9ZZZZ</name>
<dbReference type="AlphaFoldDB" id="X1NIF0"/>
<protein>
    <submittedName>
        <fullName evidence="1">Uncharacterized protein</fullName>
    </submittedName>
</protein>
<comment type="caution">
    <text evidence="1">The sequence shown here is derived from an EMBL/GenBank/DDBJ whole genome shotgun (WGS) entry which is preliminary data.</text>
</comment>
<reference evidence="1" key="1">
    <citation type="journal article" date="2014" name="Front. Microbiol.">
        <title>High frequency of phylogenetically diverse reductive dehalogenase-homologous genes in deep subseafloor sedimentary metagenomes.</title>
        <authorList>
            <person name="Kawai M."/>
            <person name="Futagami T."/>
            <person name="Toyoda A."/>
            <person name="Takaki Y."/>
            <person name="Nishi S."/>
            <person name="Hori S."/>
            <person name="Arai W."/>
            <person name="Tsubouchi T."/>
            <person name="Morono Y."/>
            <person name="Uchiyama I."/>
            <person name="Ito T."/>
            <person name="Fujiyama A."/>
            <person name="Inagaki F."/>
            <person name="Takami H."/>
        </authorList>
    </citation>
    <scope>NUCLEOTIDE SEQUENCE</scope>
    <source>
        <strain evidence="1">Expedition CK06-06</strain>
    </source>
</reference>
<feature type="non-terminal residue" evidence="1">
    <location>
        <position position="1"/>
    </location>
</feature>
<sequence length="61" mass="7298">IDSGTPLSEEDCYHIYLYYHDAAVWDFRVFFAVVIEKNDVDYLLLLAKEFKPKQSRFFFLA</sequence>
<organism evidence="1">
    <name type="scientific">marine sediment metagenome</name>
    <dbReference type="NCBI Taxonomy" id="412755"/>
    <lineage>
        <taxon>unclassified sequences</taxon>
        <taxon>metagenomes</taxon>
        <taxon>ecological metagenomes</taxon>
    </lineage>
</organism>
<proteinExistence type="predicted"/>
<accession>X1NIF0</accession>
<evidence type="ECO:0000313" key="1">
    <source>
        <dbReference type="EMBL" id="GAI26565.1"/>
    </source>
</evidence>
<gene>
    <name evidence="1" type="ORF">S06H3_24659</name>
</gene>
<dbReference type="EMBL" id="BARV01013823">
    <property type="protein sequence ID" value="GAI26565.1"/>
    <property type="molecule type" value="Genomic_DNA"/>
</dbReference>